<comment type="similarity">
    <text evidence="3">Belongs to the DNA polymerase type-A family.</text>
</comment>
<dbReference type="PROSITE" id="PS00447">
    <property type="entry name" value="DNA_POLYMERASE_A"/>
    <property type="match status" value="1"/>
</dbReference>
<dbReference type="InterPro" id="IPR002297">
    <property type="entry name" value="DNA-dir_DNA_pol_A_mt"/>
</dbReference>
<comment type="caution">
    <text evidence="16">The sequence shown here is derived from an EMBL/GenBank/DDBJ whole genome shotgun (WGS) entry which is preliminary data.</text>
</comment>
<dbReference type="PRINTS" id="PR00867">
    <property type="entry name" value="DNAPOLG"/>
</dbReference>
<evidence type="ECO:0000256" key="7">
    <source>
        <dbReference type="ARBA" id="ARBA00022695"/>
    </source>
</evidence>
<accession>A0AAN9GHH9</accession>
<keyword evidence="6" id="KW-0808">Transferase</keyword>
<sequence length="1145" mass="130129">MISRPHLWRKLSASNSLTWCQRCWLRSCLHPHQQRFNTLNIQMLADVLHKQVFPSQNVPHTVHQPPLSVSSSVEKEDKDLPNIQAHLQKFDLLKGKSQSIPDVDLNLPKLFGQSVDEHFRHIASEQIRDYKAMAESIAKSSPPPFPKEWACQKGWTKYKEDGSSQSVPFPDDDVVVFDIECLMQEGNFPTMATALSPNHWYSWTADCVLQDKLRWAAEPQLSDLIPMETKRNSTALASKKRLIIGHNVGFDRSFVKEQYLIQGSKTRFLDTMSMHIAVCGLTSFQRILYQSSIKESSRKEVREHSERQKLFNMAASEEWKKVSGMNNLNAVYQLHCKGEPLKKETRDVFIKGTMADVRNDFQNLMTYCANDVLATHAVFAKLWPEFLERFPHPVTLGGMLEMGTAYLPVDSRWPRYIEQANATYDECQRELRKLLVSLADEACHLVDDDAYKDDLWLWDLDWTVASFKMNRSPSSRPKAAVSDSESIGRANAKMDEEENLDLLAFLESEEEREERRQIVERVYATASRLPKNPTFMAGYPAWYRELCPRLHEDDWYPGPSNISTQCRVTPKLMRLTWDGYPLHFDSAFGWGYLVPSVQEPTELELELDRQDTEEEVAESKFPVKAFMAFMKKSKPELFQGKQTTGTKDKKGSAADSAHYLGTHFDRQAIEPQEAILHWDASKPGPKKKKSNPNLGDGPHDIGLPGCLFYGIPHKDGSKKRVGNPLAKDYLHRVEDGTLRAETGDHANRALLLSKLCSYWKNNQMRIEGQMVSWMKKAELPKYVTKQQDFEEYGQYGAIVPRIAVAGTITRRAVEPTWLTASNAYPDRIGSELKAMVHTPPGYHFVGADVDSQELWIAAILGDAHFKKIHGCTALGWMTLQGNKADKTDLHSKTAELAKVSRDHAKVLNYGRIYGAGQAFAEQLLMQFNPSTAPHQARTTARDMFKKTKGERNREGQWTGGSESFMFNALEKIANSEKPTTPVLGCRISKALEPRYVLDDFLTSRVNWVVQSSAVDYLHLMLVSMRWLIDTYNIQARFCISIHDEVRYLVTSPDRYRTALALHITNLLTRAIFAERLGMADLPQSVAFFSAVDVDTCLRKEVNLDCRTPSNPHGLAQGYSTPQGEALNIHEVIKRTGGKLTKAKKT</sequence>
<dbReference type="Pfam" id="PF00476">
    <property type="entry name" value="DNA_pol_A"/>
    <property type="match status" value="1"/>
</dbReference>
<proteinExistence type="inferred from homology"/>
<dbReference type="GO" id="GO:0042645">
    <property type="term" value="C:mitochondrial nucleoid"/>
    <property type="evidence" value="ECO:0007669"/>
    <property type="project" value="UniProtKB-SubCell"/>
</dbReference>
<dbReference type="SUPFAM" id="SSF56672">
    <property type="entry name" value="DNA/RNA polymerases"/>
    <property type="match status" value="1"/>
</dbReference>
<dbReference type="Proteomes" id="UP001374579">
    <property type="component" value="Unassembled WGS sequence"/>
</dbReference>
<dbReference type="InterPro" id="IPR019760">
    <property type="entry name" value="DNA-dir_DNA_pol_A_CS"/>
</dbReference>
<dbReference type="SUPFAM" id="SSF53098">
    <property type="entry name" value="Ribonuclease H-like"/>
    <property type="match status" value="1"/>
</dbReference>
<evidence type="ECO:0000256" key="5">
    <source>
        <dbReference type="ARBA" id="ARBA00015350"/>
    </source>
</evidence>
<gene>
    <name evidence="16" type="ORF">V1264_013203</name>
</gene>
<evidence type="ECO:0000313" key="16">
    <source>
        <dbReference type="EMBL" id="KAK7109098.1"/>
    </source>
</evidence>
<dbReference type="GO" id="GO:0006264">
    <property type="term" value="P:mitochondrial DNA replication"/>
    <property type="evidence" value="ECO:0007669"/>
    <property type="project" value="TreeGrafter"/>
</dbReference>
<keyword evidence="11" id="KW-0238">DNA-binding</keyword>
<dbReference type="PANTHER" id="PTHR10267:SF0">
    <property type="entry name" value="DNA POLYMERASE SUBUNIT GAMMA-1"/>
    <property type="match status" value="1"/>
</dbReference>
<dbReference type="AlphaFoldDB" id="A0AAN9GHH9"/>
<evidence type="ECO:0000256" key="14">
    <source>
        <dbReference type="ARBA" id="ARBA00031966"/>
    </source>
</evidence>
<evidence type="ECO:0000256" key="6">
    <source>
        <dbReference type="ARBA" id="ARBA00022679"/>
    </source>
</evidence>
<dbReference type="EC" id="2.7.7.7" evidence="4"/>
<dbReference type="SMART" id="SM00482">
    <property type="entry name" value="POLAc"/>
    <property type="match status" value="1"/>
</dbReference>
<keyword evidence="9" id="KW-0460">Magnesium</keyword>
<keyword evidence="12" id="KW-0496">Mitochondrion</keyword>
<keyword evidence="10" id="KW-0239">DNA-directed DNA polymerase</keyword>
<dbReference type="EMBL" id="JBAMIC010000003">
    <property type="protein sequence ID" value="KAK7109098.1"/>
    <property type="molecule type" value="Genomic_DNA"/>
</dbReference>
<dbReference type="GO" id="GO:0008408">
    <property type="term" value="F:3'-5' exonuclease activity"/>
    <property type="evidence" value="ECO:0007669"/>
    <property type="project" value="TreeGrafter"/>
</dbReference>
<dbReference type="GO" id="GO:0003887">
    <property type="term" value="F:DNA-directed DNA polymerase activity"/>
    <property type="evidence" value="ECO:0007669"/>
    <property type="project" value="UniProtKB-KW"/>
</dbReference>
<evidence type="ECO:0000256" key="4">
    <source>
        <dbReference type="ARBA" id="ARBA00012417"/>
    </source>
</evidence>
<dbReference type="InterPro" id="IPR041336">
    <property type="entry name" value="DNApol_Exo"/>
</dbReference>
<evidence type="ECO:0000259" key="15">
    <source>
        <dbReference type="SMART" id="SM00482"/>
    </source>
</evidence>
<dbReference type="GO" id="GO:0005760">
    <property type="term" value="C:gamma DNA polymerase complex"/>
    <property type="evidence" value="ECO:0007669"/>
    <property type="project" value="InterPro"/>
</dbReference>
<dbReference type="InterPro" id="IPR012337">
    <property type="entry name" value="RNaseH-like_sf"/>
</dbReference>
<evidence type="ECO:0000256" key="12">
    <source>
        <dbReference type="ARBA" id="ARBA00023128"/>
    </source>
</evidence>
<comment type="subcellular location">
    <subcellularLocation>
        <location evidence="2">Mitochondrion matrix</location>
        <location evidence="2">Mitochondrion nucleoid</location>
    </subcellularLocation>
</comment>
<dbReference type="FunFam" id="3.30.420.390:FF:000001">
    <property type="entry name" value="DNA polymerase gamma, catalytic subunit"/>
    <property type="match status" value="1"/>
</dbReference>
<evidence type="ECO:0000256" key="13">
    <source>
        <dbReference type="ARBA" id="ARBA00023271"/>
    </source>
</evidence>
<evidence type="ECO:0000256" key="10">
    <source>
        <dbReference type="ARBA" id="ARBA00022932"/>
    </source>
</evidence>
<evidence type="ECO:0000256" key="2">
    <source>
        <dbReference type="ARBA" id="ARBA00004436"/>
    </source>
</evidence>
<evidence type="ECO:0000313" key="17">
    <source>
        <dbReference type="Proteomes" id="UP001374579"/>
    </source>
</evidence>
<name>A0AAN9GHH9_9CAEN</name>
<keyword evidence="17" id="KW-1185">Reference proteome</keyword>
<dbReference type="Gene3D" id="1.10.150.20">
    <property type="entry name" value="5' to 3' exonuclease, C-terminal subdomain"/>
    <property type="match status" value="1"/>
</dbReference>
<dbReference type="PANTHER" id="PTHR10267">
    <property type="entry name" value="DNA POLYMERASE SUBUNIT GAMMA-1"/>
    <property type="match status" value="1"/>
</dbReference>
<evidence type="ECO:0000256" key="1">
    <source>
        <dbReference type="ARBA" id="ARBA00001946"/>
    </source>
</evidence>
<evidence type="ECO:0000256" key="9">
    <source>
        <dbReference type="ARBA" id="ARBA00022842"/>
    </source>
</evidence>
<dbReference type="FunFam" id="1.10.150.20:FF:000024">
    <property type="entry name" value="DNA polymerase gamma, catalytic subunit"/>
    <property type="match status" value="1"/>
</dbReference>
<evidence type="ECO:0000256" key="3">
    <source>
        <dbReference type="ARBA" id="ARBA00007705"/>
    </source>
</evidence>
<keyword evidence="7" id="KW-0548">Nucleotidyltransferase</keyword>
<dbReference type="InterPro" id="IPR001098">
    <property type="entry name" value="DNA-dir_DNA_pol_A_palm_dom"/>
</dbReference>
<keyword evidence="8" id="KW-0235">DNA replication</keyword>
<dbReference type="InterPro" id="IPR043502">
    <property type="entry name" value="DNA/RNA_pol_sf"/>
</dbReference>
<organism evidence="16 17">
    <name type="scientific">Littorina saxatilis</name>
    <dbReference type="NCBI Taxonomy" id="31220"/>
    <lineage>
        <taxon>Eukaryota</taxon>
        <taxon>Metazoa</taxon>
        <taxon>Spiralia</taxon>
        <taxon>Lophotrochozoa</taxon>
        <taxon>Mollusca</taxon>
        <taxon>Gastropoda</taxon>
        <taxon>Caenogastropoda</taxon>
        <taxon>Littorinimorpha</taxon>
        <taxon>Littorinoidea</taxon>
        <taxon>Littorinidae</taxon>
        <taxon>Littorina</taxon>
    </lineage>
</organism>
<protein>
    <recommendedName>
        <fullName evidence="5">DNA polymerase subunit gamma-1</fullName>
        <ecNumber evidence="4">2.7.7.7</ecNumber>
    </recommendedName>
    <alternativeName>
        <fullName evidence="14">Mitochondrial DNA polymerase catalytic subunit</fullName>
    </alternativeName>
</protein>
<dbReference type="Pfam" id="PF18136">
    <property type="entry name" value="DNApol_Exo"/>
    <property type="match status" value="1"/>
</dbReference>
<feature type="domain" description="DNA-directed DNA polymerase family A palm" evidence="15">
    <location>
        <begin position="829"/>
        <end position="1053"/>
    </location>
</feature>
<comment type="cofactor">
    <cofactor evidence="1">
        <name>Mg(2+)</name>
        <dbReference type="ChEBI" id="CHEBI:18420"/>
    </cofactor>
</comment>
<dbReference type="GO" id="GO:0003677">
    <property type="term" value="F:DNA binding"/>
    <property type="evidence" value="ECO:0007669"/>
    <property type="project" value="UniProtKB-KW"/>
</dbReference>
<evidence type="ECO:0000256" key="8">
    <source>
        <dbReference type="ARBA" id="ARBA00022705"/>
    </source>
</evidence>
<dbReference type="Gene3D" id="3.30.420.390">
    <property type="match status" value="1"/>
</dbReference>
<dbReference type="Gene3D" id="3.30.70.370">
    <property type="match status" value="1"/>
</dbReference>
<evidence type="ECO:0000256" key="11">
    <source>
        <dbReference type="ARBA" id="ARBA00023125"/>
    </source>
</evidence>
<dbReference type="FunFam" id="3.30.420.390:FF:000002">
    <property type="entry name" value="DNA polymerase gamma, catalytic subunit"/>
    <property type="match status" value="1"/>
</dbReference>
<keyword evidence="13" id="KW-1135">Mitochondrion nucleoid</keyword>
<reference evidence="16 17" key="1">
    <citation type="submission" date="2024-02" db="EMBL/GenBank/DDBJ databases">
        <title>Chromosome-scale genome assembly of the rough periwinkle Littorina saxatilis.</title>
        <authorList>
            <person name="De Jode A."/>
            <person name="Faria R."/>
            <person name="Formenti G."/>
            <person name="Sims Y."/>
            <person name="Smith T.P."/>
            <person name="Tracey A."/>
            <person name="Wood J.M.D."/>
            <person name="Zagrodzka Z.B."/>
            <person name="Johannesson K."/>
            <person name="Butlin R.K."/>
            <person name="Leder E.H."/>
        </authorList>
    </citation>
    <scope>NUCLEOTIDE SEQUENCE [LARGE SCALE GENOMIC DNA]</scope>
    <source>
        <strain evidence="16">Snail1</strain>
        <tissue evidence="16">Muscle</tissue>
    </source>
</reference>